<dbReference type="HOGENOM" id="CLU_1574470_0_0_1"/>
<gene>
    <name evidence="1" type="ORF">Moror_612</name>
</gene>
<feature type="non-terminal residue" evidence="1">
    <location>
        <position position="1"/>
    </location>
</feature>
<reference evidence="1 2" key="1">
    <citation type="journal article" date="2014" name="BMC Genomics">
        <title>Genome and secretome analysis of the hemibiotrophic fungal pathogen, Moniliophthora roreri, which causes frosty pod rot disease of cacao: mechanisms of the biotrophic and necrotrophic phases.</title>
        <authorList>
            <person name="Meinhardt L.W."/>
            <person name="Costa G.G.L."/>
            <person name="Thomazella D.P.T."/>
            <person name="Teixeira P.J.P.L."/>
            <person name="Carazzolle M.F."/>
            <person name="Schuster S.C."/>
            <person name="Carlson J.E."/>
            <person name="Guiltinan M.J."/>
            <person name="Mieczkowski P."/>
            <person name="Farmer A."/>
            <person name="Ramaraj T."/>
            <person name="Crozier J."/>
            <person name="Davis R.E."/>
            <person name="Shao J."/>
            <person name="Melnick R.L."/>
            <person name="Pereira G.A.G."/>
            <person name="Bailey B.A."/>
        </authorList>
    </citation>
    <scope>NUCLEOTIDE SEQUENCE [LARGE SCALE GENOMIC DNA]</scope>
    <source>
        <strain evidence="1 2">MCA 2997</strain>
    </source>
</reference>
<dbReference type="AlphaFoldDB" id="V2WX07"/>
<dbReference type="OrthoDB" id="2624269at2759"/>
<dbReference type="KEGG" id="mrr:Moror_612"/>
<accession>V2WX07</accession>
<dbReference type="Proteomes" id="UP000017559">
    <property type="component" value="Unassembled WGS sequence"/>
</dbReference>
<dbReference type="EMBL" id="AWSO01001240">
    <property type="protein sequence ID" value="ESK84720.1"/>
    <property type="molecule type" value="Genomic_DNA"/>
</dbReference>
<name>V2WX07_MONRO</name>
<comment type="caution">
    <text evidence="1">The sequence shown here is derived from an EMBL/GenBank/DDBJ whole genome shotgun (WGS) entry which is preliminary data.</text>
</comment>
<organism evidence="1 2">
    <name type="scientific">Moniliophthora roreri (strain MCA 2997)</name>
    <name type="common">Cocoa frosty pod rot fungus</name>
    <name type="synonym">Crinipellis roreri</name>
    <dbReference type="NCBI Taxonomy" id="1381753"/>
    <lineage>
        <taxon>Eukaryota</taxon>
        <taxon>Fungi</taxon>
        <taxon>Dikarya</taxon>
        <taxon>Basidiomycota</taxon>
        <taxon>Agaricomycotina</taxon>
        <taxon>Agaricomycetes</taxon>
        <taxon>Agaricomycetidae</taxon>
        <taxon>Agaricales</taxon>
        <taxon>Marasmiineae</taxon>
        <taxon>Marasmiaceae</taxon>
        <taxon>Moniliophthora</taxon>
    </lineage>
</organism>
<sequence>LFPCPNMVKIVKWKGGVWYWNGIEHNHGTLLHKKRLAPLEKKHVDALIKANPTATAAALWSENTMTGESLLDISDCFTTKNVAQIEVQKACGPKEPLLDVLVARFCAFQQEYPSYVIALHLMNGIAVISCQTQWMAEHLVHANQSARGFAGLVLDATYGLVCSVNFTANH</sequence>
<keyword evidence="2" id="KW-1185">Reference proteome</keyword>
<evidence type="ECO:0000313" key="1">
    <source>
        <dbReference type="EMBL" id="ESK84720.1"/>
    </source>
</evidence>
<protein>
    <submittedName>
        <fullName evidence="1">Uncharacterized protein</fullName>
    </submittedName>
</protein>
<evidence type="ECO:0000313" key="2">
    <source>
        <dbReference type="Proteomes" id="UP000017559"/>
    </source>
</evidence>
<proteinExistence type="predicted"/>